<dbReference type="EMBL" id="BMHP01000009">
    <property type="protein sequence ID" value="GGD98029.1"/>
    <property type="molecule type" value="Genomic_DNA"/>
</dbReference>
<protein>
    <submittedName>
        <fullName evidence="2">Uncharacterized protein</fullName>
    </submittedName>
</protein>
<proteinExistence type="predicted"/>
<evidence type="ECO:0000313" key="3">
    <source>
        <dbReference type="Proteomes" id="UP000612456"/>
    </source>
</evidence>
<keyword evidence="1" id="KW-1133">Transmembrane helix</keyword>
<keyword evidence="1" id="KW-0472">Membrane</keyword>
<gene>
    <name evidence="2" type="ORF">GCM10010911_66050</name>
</gene>
<keyword evidence="1" id="KW-0812">Transmembrane</keyword>
<feature type="transmembrane region" description="Helical" evidence="1">
    <location>
        <begin position="30"/>
        <end position="54"/>
    </location>
</feature>
<reference evidence="2" key="2">
    <citation type="submission" date="2020-09" db="EMBL/GenBank/DDBJ databases">
        <authorList>
            <person name="Sun Q."/>
            <person name="Zhou Y."/>
        </authorList>
    </citation>
    <scope>NUCLEOTIDE SEQUENCE</scope>
    <source>
        <strain evidence="2">CGMCC 1.15178</strain>
    </source>
</reference>
<accession>A0A916ZHB8</accession>
<dbReference type="Proteomes" id="UP000612456">
    <property type="component" value="Unassembled WGS sequence"/>
</dbReference>
<reference evidence="2" key="1">
    <citation type="journal article" date="2014" name="Int. J. Syst. Evol. Microbiol.">
        <title>Complete genome sequence of Corynebacterium casei LMG S-19264T (=DSM 44701T), isolated from a smear-ripened cheese.</title>
        <authorList>
            <consortium name="US DOE Joint Genome Institute (JGI-PGF)"/>
            <person name="Walter F."/>
            <person name="Albersmeier A."/>
            <person name="Kalinowski J."/>
            <person name="Ruckert C."/>
        </authorList>
    </citation>
    <scope>NUCLEOTIDE SEQUENCE</scope>
    <source>
        <strain evidence="2">CGMCC 1.15178</strain>
    </source>
</reference>
<comment type="caution">
    <text evidence="2">The sequence shown here is derived from an EMBL/GenBank/DDBJ whole genome shotgun (WGS) entry which is preliminary data.</text>
</comment>
<sequence length="59" mass="6718">MENDKEIKELKERLTIVENKLQHKSQASNIIRFVLGFIIVFVLLLISIGVIQFISSSSS</sequence>
<keyword evidence="3" id="KW-1185">Reference proteome</keyword>
<name>A0A916ZHB8_9BACL</name>
<organism evidence="2 3">
    <name type="scientific">Paenibacillus nasutitermitis</name>
    <dbReference type="NCBI Taxonomy" id="1652958"/>
    <lineage>
        <taxon>Bacteria</taxon>
        <taxon>Bacillati</taxon>
        <taxon>Bacillota</taxon>
        <taxon>Bacilli</taxon>
        <taxon>Bacillales</taxon>
        <taxon>Paenibacillaceae</taxon>
        <taxon>Paenibacillus</taxon>
    </lineage>
</organism>
<dbReference type="AlphaFoldDB" id="A0A916ZHB8"/>
<evidence type="ECO:0000256" key="1">
    <source>
        <dbReference type="SAM" id="Phobius"/>
    </source>
</evidence>
<evidence type="ECO:0000313" key="2">
    <source>
        <dbReference type="EMBL" id="GGD98029.1"/>
    </source>
</evidence>